<reference evidence="1 3" key="1">
    <citation type="submission" date="2016-11" db="EMBL/GenBank/DDBJ databases">
        <authorList>
            <person name="Kadnikov V."/>
            <person name="Nazina T."/>
        </authorList>
    </citation>
    <scope>NUCLEOTIDE SEQUENCE [LARGE SCALE GENOMIC DNA]</scope>
    <source>
        <strain evidence="1 3">1017</strain>
    </source>
</reference>
<protein>
    <submittedName>
        <fullName evidence="1">Uncharacterized protein</fullName>
    </submittedName>
</protein>
<name>A0A1Q5T3H1_9BACL</name>
<keyword evidence="4" id="KW-1185">Reference proteome</keyword>
<dbReference type="EMBL" id="CP133076">
    <property type="protein sequence ID" value="WMJ17150.1"/>
    <property type="molecule type" value="Genomic_DNA"/>
</dbReference>
<reference evidence="1" key="3">
    <citation type="journal article" date="2019" name="Int. J. Syst. Evol. Microbiol.">
        <title>Geobacillus proteiniphilus sp. nov., a thermophilic bacterium isolated from a high-temperature heavy oil reservoir in China.</title>
        <authorList>
            <person name="Semenova E.M."/>
            <person name="Sokolova D.S."/>
            <person name="Grouzdev D.S."/>
            <person name="Poltaraus A.B."/>
            <person name="Vinokurova N.G."/>
            <person name="Tourova T.P."/>
            <person name="Nazina T.N."/>
        </authorList>
    </citation>
    <scope>NUCLEOTIDE SEQUENCE</scope>
    <source>
        <strain evidence="1">1017</strain>
    </source>
</reference>
<dbReference type="Proteomes" id="UP000186030">
    <property type="component" value="Unassembled WGS sequence"/>
</dbReference>
<evidence type="ECO:0000313" key="3">
    <source>
        <dbReference type="Proteomes" id="UP000186030"/>
    </source>
</evidence>
<reference evidence="3" key="2">
    <citation type="submission" date="2017-01" db="EMBL/GenBank/DDBJ databases">
        <title>Genome sequencing and annotation of Geobacillus sp. 1017, a Hydrocarbon-Oxidizing Thermophilic Bacterium Isolated from a Heavy Oil Reservoir (China).</title>
        <authorList>
            <person name="Kadnikov V.V."/>
            <person name="Mardanov A.V."/>
            <person name="Poltaraus A.B."/>
            <person name="Sokolova D.S."/>
            <person name="Semenova E.M."/>
            <person name="Ravin N.V."/>
            <person name="Tourova T.P."/>
            <person name="Nazina T.N."/>
        </authorList>
    </citation>
    <scope>NUCLEOTIDE SEQUENCE [LARGE SCALE GENOMIC DNA]</scope>
    <source>
        <strain evidence="3">1017</strain>
    </source>
</reference>
<dbReference type="Proteomes" id="UP001223761">
    <property type="component" value="Chromosome"/>
</dbReference>
<dbReference type="AlphaFoldDB" id="A0A1Q5T3H1"/>
<dbReference type="RefSeq" id="WP_167367374.1">
    <property type="nucleotide sequence ID" value="NZ_CP133076.1"/>
</dbReference>
<accession>A0A1Q5T3H1</accession>
<evidence type="ECO:0000313" key="4">
    <source>
        <dbReference type="Proteomes" id="UP001223761"/>
    </source>
</evidence>
<dbReference type="EMBL" id="MQMG01000014">
    <property type="protein sequence ID" value="OKO94767.1"/>
    <property type="molecule type" value="Genomic_DNA"/>
</dbReference>
<reference evidence="2 4" key="4">
    <citation type="submission" date="2023-08" db="EMBL/GenBank/DDBJ databases">
        <title>Genome sequencing of the thermostable Gram positive bacteria Geobacillus proteiniphilus strain T-6.</title>
        <authorList>
            <person name="Shulami S."/>
            <person name="Shoham Y."/>
        </authorList>
    </citation>
    <scope>NUCLEOTIDE SEQUENCE [LARGE SCALE GENOMIC DNA]</scope>
    <source>
        <strain evidence="2 4">T-6</strain>
    </source>
</reference>
<evidence type="ECO:0000313" key="1">
    <source>
        <dbReference type="EMBL" id="OKO94767.1"/>
    </source>
</evidence>
<organism evidence="1 3">
    <name type="scientific">Geobacillus proteiniphilus</name>
    <dbReference type="NCBI Taxonomy" id="860353"/>
    <lineage>
        <taxon>Bacteria</taxon>
        <taxon>Bacillati</taxon>
        <taxon>Bacillota</taxon>
        <taxon>Bacilli</taxon>
        <taxon>Bacillales</taxon>
        <taxon>Anoxybacillaceae</taxon>
        <taxon>Geobacillus</taxon>
    </lineage>
</organism>
<sequence>MPFETLTFTLFYGASRYLIDCRVTEQYRFQTDAWICETVGCSVFRRVKACRRQSEK</sequence>
<proteinExistence type="predicted"/>
<gene>
    <name evidence="1" type="ORF">BRO54_1482</name>
    <name evidence="2" type="ORF">RA955_03220</name>
</gene>
<evidence type="ECO:0000313" key="2">
    <source>
        <dbReference type="EMBL" id="WMJ17150.1"/>
    </source>
</evidence>